<dbReference type="GO" id="GO:0009986">
    <property type="term" value="C:cell surface"/>
    <property type="evidence" value="ECO:0007669"/>
    <property type="project" value="TreeGrafter"/>
</dbReference>
<dbReference type="PANTHER" id="PTHR14949">
    <property type="entry name" value="EGF-LIKE-DOMAIN, MULTIPLE 7, 8"/>
    <property type="match status" value="1"/>
</dbReference>
<proteinExistence type="predicted"/>
<gene>
    <name evidence="6" type="ORF">MCOR_25092</name>
</gene>
<keyword evidence="4" id="KW-0472">Membrane</keyword>
<dbReference type="PANTHER" id="PTHR14949:SF56">
    <property type="entry name" value="EGF-LIKE-DOMAIN, MULTIPLE 7"/>
    <property type="match status" value="1"/>
</dbReference>
<evidence type="ECO:0000313" key="6">
    <source>
        <dbReference type="EMBL" id="CAC5389963.1"/>
    </source>
</evidence>
<dbReference type="GO" id="GO:0005576">
    <property type="term" value="C:extracellular region"/>
    <property type="evidence" value="ECO:0007669"/>
    <property type="project" value="TreeGrafter"/>
</dbReference>
<dbReference type="AlphaFoldDB" id="A0A6J8C142"/>
<keyword evidence="4" id="KW-0812">Transmembrane</keyword>
<dbReference type="OrthoDB" id="5989069at2759"/>
<dbReference type="PROSITE" id="PS51233">
    <property type="entry name" value="VWFD"/>
    <property type="match status" value="1"/>
</dbReference>
<organism evidence="6 7">
    <name type="scientific">Mytilus coruscus</name>
    <name type="common">Sea mussel</name>
    <dbReference type="NCBI Taxonomy" id="42192"/>
    <lineage>
        <taxon>Eukaryota</taxon>
        <taxon>Metazoa</taxon>
        <taxon>Spiralia</taxon>
        <taxon>Lophotrochozoa</taxon>
        <taxon>Mollusca</taxon>
        <taxon>Bivalvia</taxon>
        <taxon>Autobranchia</taxon>
        <taxon>Pteriomorphia</taxon>
        <taxon>Mytilida</taxon>
        <taxon>Mytiloidea</taxon>
        <taxon>Mytilidae</taxon>
        <taxon>Mytilinae</taxon>
        <taxon>Mytilus</taxon>
    </lineage>
</organism>
<dbReference type="EMBL" id="CACVKT020004409">
    <property type="protein sequence ID" value="CAC5389963.1"/>
    <property type="molecule type" value="Genomic_DNA"/>
</dbReference>
<protein>
    <recommendedName>
        <fullName evidence="5">VWFD domain-containing protein</fullName>
    </recommendedName>
</protein>
<evidence type="ECO:0000256" key="1">
    <source>
        <dbReference type="ARBA" id="ARBA00022729"/>
    </source>
</evidence>
<reference evidence="6 7" key="1">
    <citation type="submission" date="2020-06" db="EMBL/GenBank/DDBJ databases">
        <authorList>
            <person name="Li R."/>
            <person name="Bekaert M."/>
        </authorList>
    </citation>
    <scope>NUCLEOTIDE SEQUENCE [LARGE SCALE GENOMIC DNA]</scope>
    <source>
        <strain evidence="7">wild</strain>
    </source>
</reference>
<dbReference type="GO" id="GO:0005102">
    <property type="term" value="F:signaling receptor binding"/>
    <property type="evidence" value="ECO:0007669"/>
    <property type="project" value="TreeGrafter"/>
</dbReference>
<sequence length="806" mass="89562">MSFIFSSNAIKRTCIINLLNGIPQYQIDKDKCKNGIKDDGLKFTSQYCGIHFNHLDWKTKKYIEVWGISDGIINDGVRLSVLRLYNPDNLKPSKSLQYWKNIHLPDIKVLVTDGDVATRGTACYSHNDPHMRTFDKKYINAYYKKCYSNILCNCGVAARSGNSLFVANFCETIYESRKRVNRYVINRHCDDQNLIVTESGSSYTVILPTGTKITFSHGRISNFYGINGINIIPSVLDKGFTTGLCGKYNGDIKDDLTPRNSVLPADVKTFAESWQVKGPTHDDTLFNPDGKLKDPVYHGQQYCNCKVPNDVYPHGEAIFTCDWTKATETCRQATTKSSVFTASCTNKALRNKRGASLNDQLKREKRGSDLIEDDEKPPMFIMTEEQGDQGIASGSDTWLRATIDNFANACKQEALRTEIFSKTNSTNSTGSEKSILSIIEETTCPGNCSGNGICSEGECHCSTSYSGDDCSTDNNKPPLLETDAFEGECDSSKKACRKFIIPGYDFARNSLACKFVPFSVKRKANTTIITKGESFINSGTYKSSFFMLCELPATRSKRSVDFAIVATGFHISISNNGKDFTDQLSMLVYDSLCYSCNSTTFECKELITCPKKAGNVEEKKNVALYIGIAIGGVAGGVILAIVVIKMIKQLTKSFNLCDSNLDEGWYKITSCAGEKMPTQCTSDGFKCGTTFPIWLSNKNTNGESIYPANKQTVNRTCCMASYDGDCCIDEIQIMIKNCGCYYVYYLRPPLKCISAYCFGHRQAECDSHLNESNDTEDDNSDEDKSETEDPVQISQSILQPIPNGSK</sequence>
<evidence type="ECO:0000256" key="4">
    <source>
        <dbReference type="SAM" id="Phobius"/>
    </source>
</evidence>
<feature type="region of interest" description="Disordered" evidence="3">
    <location>
        <begin position="769"/>
        <end position="806"/>
    </location>
</feature>
<feature type="compositionally biased region" description="Polar residues" evidence="3">
    <location>
        <begin position="792"/>
        <end position="806"/>
    </location>
</feature>
<feature type="transmembrane region" description="Helical" evidence="4">
    <location>
        <begin position="622"/>
        <end position="644"/>
    </location>
</feature>
<accession>A0A6J8C142</accession>
<dbReference type="InterPro" id="IPR050969">
    <property type="entry name" value="Dev_Signal_Modulators"/>
</dbReference>
<evidence type="ECO:0000256" key="2">
    <source>
        <dbReference type="ARBA" id="ARBA00023157"/>
    </source>
</evidence>
<name>A0A6J8C142_MYTCO</name>
<dbReference type="Gene3D" id="2.60.120.260">
    <property type="entry name" value="Galactose-binding domain-like"/>
    <property type="match status" value="1"/>
</dbReference>
<feature type="domain" description="VWFD" evidence="5">
    <location>
        <begin position="121"/>
        <end position="282"/>
    </location>
</feature>
<feature type="compositionally biased region" description="Acidic residues" evidence="3">
    <location>
        <begin position="773"/>
        <end position="789"/>
    </location>
</feature>
<dbReference type="Proteomes" id="UP000507470">
    <property type="component" value="Unassembled WGS sequence"/>
</dbReference>
<keyword evidence="4" id="KW-1133">Transmembrane helix</keyword>
<evidence type="ECO:0000256" key="3">
    <source>
        <dbReference type="SAM" id="MobiDB-lite"/>
    </source>
</evidence>
<keyword evidence="7" id="KW-1185">Reference proteome</keyword>
<evidence type="ECO:0000259" key="5">
    <source>
        <dbReference type="PROSITE" id="PS51233"/>
    </source>
</evidence>
<keyword evidence="1" id="KW-0732">Signal</keyword>
<evidence type="ECO:0000313" key="7">
    <source>
        <dbReference type="Proteomes" id="UP000507470"/>
    </source>
</evidence>
<dbReference type="InterPro" id="IPR001846">
    <property type="entry name" value="VWF_type-D"/>
</dbReference>
<keyword evidence="2" id="KW-1015">Disulfide bond</keyword>